<gene>
    <name evidence="2" type="ORF">PgNI_07482</name>
</gene>
<dbReference type="RefSeq" id="XP_030980639.1">
    <property type="nucleotide sequence ID" value="XM_031127494.1"/>
</dbReference>
<keyword evidence="1" id="KW-1185">Reference proteome</keyword>
<name>A0A6P8B0S6_PYRGI</name>
<protein>
    <submittedName>
        <fullName evidence="2">Uncharacterized protein</fullName>
    </submittedName>
</protein>
<dbReference type="Proteomes" id="UP000515153">
    <property type="component" value="Unplaced"/>
</dbReference>
<dbReference type="KEGG" id="pgri:PgNI_07482"/>
<dbReference type="OrthoDB" id="5402033at2759"/>
<reference evidence="2" key="2">
    <citation type="submission" date="2019-10" db="EMBL/GenBank/DDBJ databases">
        <authorList>
            <consortium name="NCBI Genome Project"/>
        </authorList>
    </citation>
    <scope>NUCLEOTIDE SEQUENCE</scope>
    <source>
        <strain evidence="2">NI907</strain>
    </source>
</reference>
<organism evidence="1 2">
    <name type="scientific">Pyricularia grisea</name>
    <name type="common">Crabgrass-specific blast fungus</name>
    <name type="synonym">Magnaporthe grisea</name>
    <dbReference type="NCBI Taxonomy" id="148305"/>
    <lineage>
        <taxon>Eukaryota</taxon>
        <taxon>Fungi</taxon>
        <taxon>Dikarya</taxon>
        <taxon>Ascomycota</taxon>
        <taxon>Pezizomycotina</taxon>
        <taxon>Sordariomycetes</taxon>
        <taxon>Sordariomycetidae</taxon>
        <taxon>Magnaporthales</taxon>
        <taxon>Pyriculariaceae</taxon>
        <taxon>Pyricularia</taxon>
    </lineage>
</organism>
<proteinExistence type="predicted"/>
<reference evidence="2" key="1">
    <citation type="journal article" date="2019" name="Mol. Biol. Evol.">
        <title>Blast fungal genomes show frequent chromosomal changes, gene gains and losses, and effector gene turnover.</title>
        <authorList>
            <person name="Gomez Luciano L.B."/>
            <person name="Jason Tsai I."/>
            <person name="Chuma I."/>
            <person name="Tosa Y."/>
            <person name="Chen Y.H."/>
            <person name="Li J.Y."/>
            <person name="Li M.Y."/>
            <person name="Jade Lu M.Y."/>
            <person name="Nakayashiki H."/>
            <person name="Li W.H."/>
        </authorList>
    </citation>
    <scope>NUCLEOTIDE SEQUENCE</scope>
    <source>
        <strain evidence="2">NI907</strain>
    </source>
</reference>
<reference evidence="2" key="3">
    <citation type="submission" date="2025-08" db="UniProtKB">
        <authorList>
            <consortium name="RefSeq"/>
        </authorList>
    </citation>
    <scope>IDENTIFICATION</scope>
    <source>
        <strain evidence="2">NI907</strain>
    </source>
</reference>
<dbReference type="GeneID" id="41962403"/>
<evidence type="ECO:0000313" key="2">
    <source>
        <dbReference type="RefSeq" id="XP_030980639.1"/>
    </source>
</evidence>
<dbReference type="AlphaFoldDB" id="A0A6P8B0S6"/>
<accession>A0A6P8B0S6</accession>
<sequence length="272" mass="30795">MAPRVGACLLPRPCTTYVIPFQDHAGNPALSTFEGELACPLPYLYSYCIYFTHPDVRPDTPDSTGAARGLYEEIVIENAPFNPCDCRFRIDMYFLPNGTHDDCMLHYRAERDARGSYTTQVEAFERGAAQPTAETARMPGLVPSYAHDMSRDSYHALIYICDASDWRGGEDETMTRLEFEPLSRDDYELYSKDLEDEHEPDVLPETAAVIEAIGKSSPGFGKPTSAMPRQPRLAESLIETWHMAYHMFDRAPRQNMGEGAWEEAKEKGWTSW</sequence>
<evidence type="ECO:0000313" key="1">
    <source>
        <dbReference type="Proteomes" id="UP000515153"/>
    </source>
</evidence>